<dbReference type="RefSeq" id="WP_123227883.1">
    <property type="nucleotide sequence ID" value="NZ_RJSE01000007.1"/>
</dbReference>
<keyword evidence="1" id="KW-0732">Signal</keyword>
<dbReference type="EMBL" id="RJSE01000007">
    <property type="protein sequence ID" value="RNL62587.1"/>
    <property type="molecule type" value="Genomic_DNA"/>
</dbReference>
<evidence type="ECO:0000313" key="2">
    <source>
        <dbReference type="EMBL" id="RNL62587.1"/>
    </source>
</evidence>
<gene>
    <name evidence="2" type="ORF">EFK50_12555</name>
</gene>
<name>A0A3N0CGM1_9ACTN</name>
<feature type="chain" id="PRO_5018034284" evidence="1">
    <location>
        <begin position="25"/>
        <end position="233"/>
    </location>
</feature>
<proteinExistence type="predicted"/>
<dbReference type="OrthoDB" id="474235at2"/>
<reference evidence="2 3" key="1">
    <citation type="submission" date="2018-11" db="EMBL/GenBank/DDBJ databases">
        <authorList>
            <person name="Li F."/>
        </authorList>
    </citation>
    <scope>NUCLEOTIDE SEQUENCE [LARGE SCALE GENOMIC DNA]</scope>
    <source>
        <strain evidence="2 3">Gsoil 097</strain>
    </source>
</reference>
<protein>
    <submittedName>
        <fullName evidence="2">Uncharacterized protein</fullName>
    </submittedName>
</protein>
<feature type="signal peptide" evidence="1">
    <location>
        <begin position="1"/>
        <end position="24"/>
    </location>
</feature>
<evidence type="ECO:0000313" key="3">
    <source>
        <dbReference type="Proteomes" id="UP000267128"/>
    </source>
</evidence>
<keyword evidence="3" id="KW-1185">Reference proteome</keyword>
<dbReference type="Proteomes" id="UP000267128">
    <property type="component" value="Unassembled WGS sequence"/>
</dbReference>
<dbReference type="AlphaFoldDB" id="A0A3N0CGM1"/>
<accession>A0A3N0CGM1</accession>
<organism evidence="2 3">
    <name type="scientific">Nocardioides marmoriginsengisoli</name>
    <dbReference type="NCBI Taxonomy" id="661483"/>
    <lineage>
        <taxon>Bacteria</taxon>
        <taxon>Bacillati</taxon>
        <taxon>Actinomycetota</taxon>
        <taxon>Actinomycetes</taxon>
        <taxon>Propionibacteriales</taxon>
        <taxon>Nocardioidaceae</taxon>
        <taxon>Nocardioides</taxon>
    </lineage>
</organism>
<comment type="caution">
    <text evidence="2">The sequence shown here is derived from an EMBL/GenBank/DDBJ whole genome shotgun (WGS) entry which is preliminary data.</text>
</comment>
<sequence>MRRPAVLIALVLTCALSGMAPASAEDPPPSVTMTKDRAYYVSGQTEKITVVASGIEGGNPEALRITLLLPNGTSKVLEESSIVNEVPSRFSYAPYVNHVLRADLVDTTTDELLDSAQLTVVQLANLSTDPKGGFLGYSGAYAVFPKRSRPVFRSRDLTGKVAPRCLRHQVQRRYASGWKPVFTSACRAEQRSVVDWKWLGKHPSGVRFRVRATFAGDKWNRGNRAAWQYFRLR</sequence>
<evidence type="ECO:0000256" key="1">
    <source>
        <dbReference type="SAM" id="SignalP"/>
    </source>
</evidence>